<protein>
    <submittedName>
        <fullName evidence="1">Uncharacterized protein</fullName>
    </submittedName>
</protein>
<evidence type="ECO:0000313" key="1">
    <source>
        <dbReference type="EnsemblPlants" id="TraesCS7B02G191000.1.cds1"/>
    </source>
</evidence>
<reference evidence="1" key="1">
    <citation type="submission" date="2018-08" db="EMBL/GenBank/DDBJ databases">
        <authorList>
            <person name="Rossello M."/>
        </authorList>
    </citation>
    <scope>NUCLEOTIDE SEQUENCE [LARGE SCALE GENOMIC DNA]</scope>
    <source>
        <strain evidence="1">cv. Chinese Spring</strain>
    </source>
</reference>
<dbReference type="OMA" id="MVHEEND"/>
<gene>
    <name evidence="1" type="primary">LOC123161832</name>
</gene>
<dbReference type="EnsemblPlants" id="TraesCS7B02G191000.1">
    <property type="protein sequence ID" value="TraesCS7B02G191000.1.cds1"/>
    <property type="gene ID" value="TraesCS7B02G191000"/>
</dbReference>
<name>A0A3B6SJM8_WHEAT</name>
<proteinExistence type="predicted"/>
<dbReference type="Gramene" id="TraesCS7B02G191000.1">
    <property type="protein sequence ID" value="TraesCS7B02G191000.1.cds1"/>
    <property type="gene ID" value="TraesCS7B02G191000"/>
</dbReference>
<sequence length="1007" mass="114320">MDPWMQEYLDRIDAMLDAYTDATRSLAEKVDALVVAWRPDLEKRSSHTAVVHDPPSPIPSLEITTEASAPIPGVSCSTTKAHKVPEVIHKAAPDCIMAAPVTCSTDCLNQVVAHASVNEVRDVATTIFPVDAVDLQEASDTTIHIAKGVGPIPDDATPELTSLEVRGAGLGHEVVAIDVHVPTASAFTGSPVWPSFNSGTSESSLPSTHKDVQEVWKPMPGLFDKPEAVVANVKEHKDDAKLLVITLFMNPSTWYEHFNTRDPCLVSLDAQLVFAEHMSPELRLTWPTLVGTNFSEFCSAGLSNSYCTLSLFPWNPGGYFLMHKNRVTMMLITTSSSSHWHVTRVFEESGQCFSQIAKIQWLFPICMKAMTQCLVILPLVKLDYELWHPPDQQPRMKRKFPWTFRTHPFLNTQARDKELTSYLSMNLFHLGDLVYNTWGRWLSVLGHCIRILLGRLLCLWYLQQDDADSCFITHVKLFHYSEWWFSELCLVTSILTLELYHSCPAATTVHPFRSMTKWGAWNTARSFCLRLIQLEPVLPSNLASRTEQRQLISDTYPWQHVVFGLLYELAYCNEANHYYWYLKILTMLVVQTVQVATEIRDSELSLFVAGAFLLGHKQKFLWTPYTAKFLVFHRTNSAPSYFSVSDRRSCYIVLLDVFRILCYEPMLATGIQPRLSECQPGDWFHDVFLSVCNTYTPEPTLAKFQALKKCDCEHLISTGACNLFMDKGCLKRHMVHEENDSIVVQTSRIQCVQPRCYLEVGSTQAYLKLKEVDVAVTYMFELRNNSDWELLTHFNRPPDPASIWECITGRSFPRDQILLMIFHPWPPTHVTYLIKFCCCGSRAVTRQMVFQGGQGVVAITVGFPQGSVDHKYYHGFDSDYFGFSCDWIAIGHGYYNPVIQVNPDCGYHNDFELVKEHRVQWDPGGSRWLRLGVKPDLKNGGMLAALLTCMHMGLATGPLMDLARPLPHRCSYKYQIKRKEEGIQWITDEPGGGYLPLFSYLCSPVHL</sequence>
<dbReference type="RefSeq" id="XP_044435590.1">
    <property type="nucleotide sequence ID" value="XM_044579655.1"/>
</dbReference>
<accession>A0A3B6SJM8</accession>
<dbReference type="Gramene" id="TraesCS7B03G0340000.1">
    <property type="protein sequence ID" value="TraesCS7B03G0340000.1.CDS1"/>
    <property type="gene ID" value="TraesCS7B03G0340000"/>
</dbReference>
<keyword evidence="2" id="KW-1185">Reference proteome</keyword>
<dbReference type="AlphaFoldDB" id="A0A3B6SJM8"/>
<dbReference type="Proteomes" id="UP000019116">
    <property type="component" value="Chromosome 7B"/>
</dbReference>
<reference evidence="1" key="2">
    <citation type="submission" date="2018-10" db="UniProtKB">
        <authorList>
            <consortium name="EnsemblPlants"/>
        </authorList>
    </citation>
    <scope>IDENTIFICATION</scope>
</reference>
<dbReference type="RefSeq" id="XP_044435589.1">
    <property type="nucleotide sequence ID" value="XM_044579654.1"/>
</dbReference>
<evidence type="ECO:0000313" key="2">
    <source>
        <dbReference type="Proteomes" id="UP000019116"/>
    </source>
</evidence>
<dbReference type="GeneID" id="123161832"/>
<organism evidence="1">
    <name type="scientific">Triticum aestivum</name>
    <name type="common">Wheat</name>
    <dbReference type="NCBI Taxonomy" id="4565"/>
    <lineage>
        <taxon>Eukaryota</taxon>
        <taxon>Viridiplantae</taxon>
        <taxon>Streptophyta</taxon>
        <taxon>Embryophyta</taxon>
        <taxon>Tracheophyta</taxon>
        <taxon>Spermatophyta</taxon>
        <taxon>Magnoliopsida</taxon>
        <taxon>Liliopsida</taxon>
        <taxon>Poales</taxon>
        <taxon>Poaceae</taxon>
        <taxon>BOP clade</taxon>
        <taxon>Pooideae</taxon>
        <taxon>Triticodae</taxon>
        <taxon>Triticeae</taxon>
        <taxon>Triticinae</taxon>
        <taxon>Triticum</taxon>
    </lineage>
</organism>